<feature type="domain" description="HTH lysR-type" evidence="5">
    <location>
        <begin position="2"/>
        <end position="59"/>
    </location>
</feature>
<dbReference type="RefSeq" id="WP_284483096.1">
    <property type="nucleotide sequence ID" value="NZ_JASNJD010000025.1"/>
</dbReference>
<comment type="similarity">
    <text evidence="1">Belongs to the LysR transcriptional regulatory family.</text>
</comment>
<evidence type="ECO:0000256" key="1">
    <source>
        <dbReference type="ARBA" id="ARBA00009437"/>
    </source>
</evidence>
<evidence type="ECO:0000259" key="5">
    <source>
        <dbReference type="PROSITE" id="PS50931"/>
    </source>
</evidence>
<dbReference type="CDD" id="cd08414">
    <property type="entry name" value="PBP2_LTTR_aromatics_like"/>
    <property type="match status" value="1"/>
</dbReference>
<evidence type="ECO:0000313" key="7">
    <source>
        <dbReference type="Proteomes" id="UP001243757"/>
    </source>
</evidence>
<keyword evidence="2" id="KW-0805">Transcription regulation</keyword>
<evidence type="ECO:0000256" key="3">
    <source>
        <dbReference type="ARBA" id="ARBA00023125"/>
    </source>
</evidence>
<organism evidence="6 7">
    <name type="scientific">Pseudodonghicola flavimaris</name>
    <dbReference type="NCBI Taxonomy" id="3050036"/>
    <lineage>
        <taxon>Bacteria</taxon>
        <taxon>Pseudomonadati</taxon>
        <taxon>Pseudomonadota</taxon>
        <taxon>Alphaproteobacteria</taxon>
        <taxon>Rhodobacterales</taxon>
        <taxon>Paracoccaceae</taxon>
        <taxon>Pseudodonghicola</taxon>
    </lineage>
</organism>
<dbReference type="PRINTS" id="PR00039">
    <property type="entry name" value="HTHLYSR"/>
</dbReference>
<sequence length="326" mass="36262">MIELRQLHYLITIAEFRSIRAAAEALNIQQSTLSRTIRAIEDDLGAMLFERHHNGVEFTEAGQAFIQEIKTVIKLLDRAKRYARLAGRGKTGSLTIGIQTSLGTGFLKELLRRYSIVHPKVQLSVLDGTTKEHVKLVAAGSLDIAFITDCEVPSSCDYAQLWQEEVFVVTSKDHALSCQPSVGWSSMQNERVLVTVAAPGPEVEAFIRKAMVVDDGCSLKIDRIDSTQEMLLDLVALNQGITVAVSSWQRPDERELAYLPFNEAKKSVPFNAIWKRTNSNPALRRLISAAHICAGRHRKGTSDWTYSQSYPDHSDISILQVALPST</sequence>
<dbReference type="PROSITE" id="PS50931">
    <property type="entry name" value="HTH_LYSR"/>
    <property type="match status" value="1"/>
</dbReference>
<gene>
    <name evidence="6" type="ORF">QO033_22235</name>
</gene>
<dbReference type="InterPro" id="IPR000847">
    <property type="entry name" value="LysR_HTH_N"/>
</dbReference>
<dbReference type="PANTHER" id="PTHR30346">
    <property type="entry name" value="TRANSCRIPTIONAL DUAL REGULATOR HCAR-RELATED"/>
    <property type="match status" value="1"/>
</dbReference>
<dbReference type="Gene3D" id="1.10.10.10">
    <property type="entry name" value="Winged helix-like DNA-binding domain superfamily/Winged helix DNA-binding domain"/>
    <property type="match status" value="1"/>
</dbReference>
<evidence type="ECO:0000256" key="2">
    <source>
        <dbReference type="ARBA" id="ARBA00023015"/>
    </source>
</evidence>
<dbReference type="InterPro" id="IPR036390">
    <property type="entry name" value="WH_DNA-bd_sf"/>
</dbReference>
<reference evidence="6 7" key="1">
    <citation type="submission" date="2023-05" db="EMBL/GenBank/DDBJ databases">
        <title>Pseudodonghicola sp. nov.</title>
        <authorList>
            <person name="Huang J."/>
        </authorList>
    </citation>
    <scope>NUCLEOTIDE SEQUENCE [LARGE SCALE GENOMIC DNA]</scope>
    <source>
        <strain evidence="6 7">IC7</strain>
    </source>
</reference>
<proteinExistence type="inferred from homology"/>
<dbReference type="Proteomes" id="UP001243757">
    <property type="component" value="Unassembled WGS sequence"/>
</dbReference>
<dbReference type="InterPro" id="IPR036388">
    <property type="entry name" value="WH-like_DNA-bd_sf"/>
</dbReference>
<dbReference type="EMBL" id="JASNJD010000025">
    <property type="protein sequence ID" value="MDK3020412.1"/>
    <property type="molecule type" value="Genomic_DNA"/>
</dbReference>
<comment type="caution">
    <text evidence="6">The sequence shown here is derived from an EMBL/GenBank/DDBJ whole genome shotgun (WGS) entry which is preliminary data.</text>
</comment>
<dbReference type="InterPro" id="IPR005119">
    <property type="entry name" value="LysR_subst-bd"/>
</dbReference>
<dbReference type="Pfam" id="PF03466">
    <property type="entry name" value="LysR_substrate"/>
    <property type="match status" value="1"/>
</dbReference>
<dbReference type="SUPFAM" id="SSF46785">
    <property type="entry name" value="Winged helix' DNA-binding domain"/>
    <property type="match status" value="1"/>
</dbReference>
<dbReference type="SUPFAM" id="SSF53850">
    <property type="entry name" value="Periplasmic binding protein-like II"/>
    <property type="match status" value="1"/>
</dbReference>
<dbReference type="Gene3D" id="3.40.190.10">
    <property type="entry name" value="Periplasmic binding protein-like II"/>
    <property type="match status" value="2"/>
</dbReference>
<evidence type="ECO:0000256" key="4">
    <source>
        <dbReference type="ARBA" id="ARBA00023163"/>
    </source>
</evidence>
<name>A0ABT7F741_9RHOB</name>
<evidence type="ECO:0000313" key="6">
    <source>
        <dbReference type="EMBL" id="MDK3020412.1"/>
    </source>
</evidence>
<protein>
    <submittedName>
        <fullName evidence="6">LysR family transcriptional regulator</fullName>
    </submittedName>
</protein>
<keyword evidence="4" id="KW-0804">Transcription</keyword>
<keyword evidence="7" id="KW-1185">Reference proteome</keyword>
<keyword evidence="3" id="KW-0238">DNA-binding</keyword>
<dbReference type="PANTHER" id="PTHR30346:SF0">
    <property type="entry name" value="HCA OPERON TRANSCRIPTIONAL ACTIVATOR HCAR"/>
    <property type="match status" value="1"/>
</dbReference>
<accession>A0ABT7F741</accession>
<dbReference type="Pfam" id="PF00126">
    <property type="entry name" value="HTH_1"/>
    <property type="match status" value="1"/>
</dbReference>